<protein>
    <recommendedName>
        <fullName evidence="3">EcsC protein family protein</fullName>
    </recommendedName>
</protein>
<keyword evidence="2" id="KW-1185">Reference proteome</keyword>
<organism evidence="1 2">
    <name type="scientific">Sinomonas flava</name>
    <dbReference type="NCBI Taxonomy" id="496857"/>
    <lineage>
        <taxon>Bacteria</taxon>
        <taxon>Bacillati</taxon>
        <taxon>Actinomycetota</taxon>
        <taxon>Actinomycetes</taxon>
        <taxon>Micrococcales</taxon>
        <taxon>Micrococcaceae</taxon>
        <taxon>Sinomonas</taxon>
    </lineage>
</organism>
<dbReference type="Proteomes" id="UP001500432">
    <property type="component" value="Unassembled WGS sequence"/>
</dbReference>
<comment type="caution">
    <text evidence="1">The sequence shown here is derived from an EMBL/GenBank/DDBJ whole genome shotgun (WGS) entry which is preliminary data.</text>
</comment>
<name>A0ABN3BH15_9MICC</name>
<proteinExistence type="predicted"/>
<gene>
    <name evidence="1" type="ORF">GCM10009849_00050</name>
</gene>
<dbReference type="EMBL" id="BAAAQW010000001">
    <property type="protein sequence ID" value="GAA2196141.1"/>
    <property type="molecule type" value="Genomic_DNA"/>
</dbReference>
<dbReference type="RefSeq" id="WP_344297268.1">
    <property type="nucleotide sequence ID" value="NZ_BAAAQW010000001.1"/>
</dbReference>
<evidence type="ECO:0008006" key="3">
    <source>
        <dbReference type="Google" id="ProtNLM"/>
    </source>
</evidence>
<evidence type="ECO:0000313" key="2">
    <source>
        <dbReference type="Proteomes" id="UP001500432"/>
    </source>
</evidence>
<accession>A0ABN3BH15</accession>
<reference evidence="1 2" key="1">
    <citation type="journal article" date="2019" name="Int. J. Syst. Evol. Microbiol.">
        <title>The Global Catalogue of Microorganisms (GCM) 10K type strain sequencing project: providing services to taxonomists for standard genome sequencing and annotation.</title>
        <authorList>
            <consortium name="The Broad Institute Genomics Platform"/>
            <consortium name="The Broad Institute Genome Sequencing Center for Infectious Disease"/>
            <person name="Wu L."/>
            <person name="Ma J."/>
        </authorList>
    </citation>
    <scope>NUCLEOTIDE SEQUENCE [LARGE SCALE GENOMIC DNA]</scope>
    <source>
        <strain evidence="1 2">JCM 16034</strain>
    </source>
</reference>
<evidence type="ECO:0000313" key="1">
    <source>
        <dbReference type="EMBL" id="GAA2196141.1"/>
    </source>
</evidence>
<sequence>MAKKNVALRIAQDTAHQAMFDSQGQAKPAVHRALLRAVDVQRPLVLANLRRMRRQHPKDSPAQLSARLERDYLRAVAGGGAAVGGTAAVPGVGTVASLGLSAAATIGFLEATAFYAASVAELHGVHLEDPERARTTVMALMLGEEGAALLSAFSGQALGRGGSTTRAWGTALNRSVPSSALKAIQSTVQKRFLKWMVKKQGSAMLGRALPFGVGAVVGGAGNLVMGRAVVKAAREAFGPAPDVLPGEFHVKPNEVDAFRGALLSSEPLEPAETPEQAVEREIEERRARLRGEGRGEA</sequence>